<keyword evidence="1" id="KW-0732">Signal</keyword>
<evidence type="ECO:0008006" key="4">
    <source>
        <dbReference type="Google" id="ProtNLM"/>
    </source>
</evidence>
<feature type="chain" id="PRO_5046786164" description="Lipoprotein" evidence="1">
    <location>
        <begin position="24"/>
        <end position="218"/>
    </location>
</feature>
<dbReference type="PROSITE" id="PS51257">
    <property type="entry name" value="PROKAR_LIPOPROTEIN"/>
    <property type="match status" value="1"/>
</dbReference>
<dbReference type="EMBL" id="JAWHPR010000003">
    <property type="protein sequence ID" value="MDU8688546.1"/>
    <property type="molecule type" value="Genomic_DNA"/>
</dbReference>
<evidence type="ECO:0000313" key="2">
    <source>
        <dbReference type="EMBL" id="MDU8688546.1"/>
    </source>
</evidence>
<protein>
    <recommendedName>
        <fullName evidence="4">Lipoprotein</fullName>
    </recommendedName>
</protein>
<comment type="caution">
    <text evidence="2">The sequence shown here is derived from an EMBL/GenBank/DDBJ whole genome shotgun (WGS) entry which is preliminary data.</text>
</comment>
<proteinExistence type="predicted"/>
<dbReference type="Proteomes" id="UP001263246">
    <property type="component" value="Unassembled WGS sequence"/>
</dbReference>
<keyword evidence="3" id="KW-1185">Reference proteome</keyword>
<organism evidence="2 3">
    <name type="scientific">Faecalibacterium wellingii</name>
    <dbReference type="NCBI Taxonomy" id="2929491"/>
    <lineage>
        <taxon>Bacteria</taxon>
        <taxon>Bacillati</taxon>
        <taxon>Bacillota</taxon>
        <taxon>Clostridia</taxon>
        <taxon>Eubacteriales</taxon>
        <taxon>Oscillospiraceae</taxon>
        <taxon>Faecalibacterium</taxon>
    </lineage>
</organism>
<evidence type="ECO:0000313" key="3">
    <source>
        <dbReference type="Proteomes" id="UP001263246"/>
    </source>
</evidence>
<feature type="signal peptide" evidence="1">
    <location>
        <begin position="1"/>
        <end position="23"/>
    </location>
</feature>
<sequence>MKLRKRLAAVFLSAVMILTGLTACDGTAPAGPAELTWQNSRTKQYFDAKGIKAQEYTLTADMMASGQKVELKYAIRGKQAGYETAADHKLRVDADGNVYLIGSRGGNKEWWKYPAGSPTADSYAASIRACYGYFTLPTDQNVGSISAGKYKKDDKTYDTETLKVHQENIYATYTYCYDGNELSFILVEPIVGMENIELKPVADEAVLAIPSDYRVIND</sequence>
<reference evidence="2 3" key="1">
    <citation type="submission" date="2023-10" db="EMBL/GenBank/DDBJ databases">
        <title>Host Genetic Regulation of Human Gut Microbial Structural Variation.</title>
        <authorList>
            <person name="Harmsen H.J.M."/>
        </authorList>
    </citation>
    <scope>NUCLEOTIDE SEQUENCE [LARGE SCALE GENOMIC DNA]</scope>
    <source>
        <strain evidence="2 3">HTF-F</strain>
    </source>
</reference>
<gene>
    <name evidence="2" type="ORF">RX402_07285</name>
</gene>
<dbReference type="RefSeq" id="WP_249236809.1">
    <property type="nucleotide sequence ID" value="NZ_CP094473.1"/>
</dbReference>
<evidence type="ECO:0000256" key="1">
    <source>
        <dbReference type="SAM" id="SignalP"/>
    </source>
</evidence>
<accession>A0ABU3TZ09</accession>
<name>A0ABU3TZ09_9FIRM</name>